<proteinExistence type="inferred from homology"/>
<keyword evidence="4" id="KW-0969">Cilium</keyword>
<keyword evidence="4" id="KW-0966">Cell projection</keyword>
<dbReference type="STRING" id="45496.SAMN04488079_101162"/>
<evidence type="ECO:0000256" key="1">
    <source>
        <dbReference type="ARBA" id="ARBA00002397"/>
    </source>
</evidence>
<name>A0A1I3U3A5_9GAMM</name>
<evidence type="ECO:0000256" key="3">
    <source>
        <dbReference type="ARBA" id="ARBA00022795"/>
    </source>
</evidence>
<dbReference type="EMBL" id="FOSH01000001">
    <property type="protein sequence ID" value="SFJ77470.1"/>
    <property type="molecule type" value="Genomic_DNA"/>
</dbReference>
<dbReference type="InterPro" id="IPR007809">
    <property type="entry name" value="FlgN-like"/>
</dbReference>
<dbReference type="Proteomes" id="UP000198924">
    <property type="component" value="Unassembled WGS sequence"/>
</dbReference>
<comment type="function">
    <text evidence="1">Required for the efficient initiation of filament assembly.</text>
</comment>
<evidence type="ECO:0000256" key="2">
    <source>
        <dbReference type="ARBA" id="ARBA00007703"/>
    </source>
</evidence>
<organism evidence="4 5">
    <name type="scientific">Methylophaga sulfidovorans</name>
    <dbReference type="NCBI Taxonomy" id="45496"/>
    <lineage>
        <taxon>Bacteria</taxon>
        <taxon>Pseudomonadati</taxon>
        <taxon>Pseudomonadota</taxon>
        <taxon>Gammaproteobacteria</taxon>
        <taxon>Thiotrichales</taxon>
        <taxon>Piscirickettsiaceae</taxon>
        <taxon>Methylophaga</taxon>
    </lineage>
</organism>
<gene>
    <name evidence="4" type="ORF">SAMN04488079_101162</name>
</gene>
<dbReference type="Gene3D" id="1.20.58.300">
    <property type="entry name" value="FlgN-like"/>
    <property type="match status" value="1"/>
</dbReference>
<dbReference type="SUPFAM" id="SSF140566">
    <property type="entry name" value="FlgN-like"/>
    <property type="match status" value="1"/>
</dbReference>
<dbReference type="GO" id="GO:0044780">
    <property type="term" value="P:bacterial-type flagellum assembly"/>
    <property type="evidence" value="ECO:0007669"/>
    <property type="project" value="InterPro"/>
</dbReference>
<keyword evidence="3" id="KW-1005">Bacterial flagellum biogenesis</keyword>
<accession>A0A1I3U3A5</accession>
<comment type="similarity">
    <text evidence="2">Belongs to the FlgN family.</text>
</comment>
<dbReference type="Pfam" id="PF05130">
    <property type="entry name" value="FlgN"/>
    <property type="match status" value="1"/>
</dbReference>
<dbReference type="InterPro" id="IPR036679">
    <property type="entry name" value="FlgN-like_sf"/>
</dbReference>
<reference evidence="5" key="1">
    <citation type="submission" date="2016-10" db="EMBL/GenBank/DDBJ databases">
        <authorList>
            <person name="Varghese N."/>
            <person name="Submissions S."/>
        </authorList>
    </citation>
    <scope>NUCLEOTIDE SEQUENCE [LARGE SCALE GENOMIC DNA]</scope>
    <source>
        <strain evidence="5">DSM 11578</strain>
    </source>
</reference>
<sequence>MSMNAMQQLSTILQSEISNSTALATLLKQERDALKISDVDKVSEITKLKQPYLLKLEQLARQREQLLTAVGFPAGKSGLEAFIANQEEAEATHMSMQVTRLREVAKTCREFNQINGGIINVNRQYLVRALSILRGRDPETGAYGPGGEYTSQVVRQPLIGRV</sequence>
<keyword evidence="4" id="KW-0282">Flagellum</keyword>
<evidence type="ECO:0000313" key="4">
    <source>
        <dbReference type="EMBL" id="SFJ77470.1"/>
    </source>
</evidence>
<evidence type="ECO:0000313" key="5">
    <source>
        <dbReference type="Proteomes" id="UP000198924"/>
    </source>
</evidence>
<protein>
    <submittedName>
        <fullName evidence="4">Flagella synthesis protein FlgN</fullName>
    </submittedName>
</protein>
<dbReference type="OrthoDB" id="5298520at2"/>
<dbReference type="AlphaFoldDB" id="A0A1I3U3A5"/>
<dbReference type="RefSeq" id="WP_091711288.1">
    <property type="nucleotide sequence ID" value="NZ_FOSH01000001.1"/>
</dbReference>
<keyword evidence="5" id="KW-1185">Reference proteome</keyword>